<dbReference type="GO" id="GO:0005509">
    <property type="term" value="F:calcium ion binding"/>
    <property type="evidence" value="ECO:0007669"/>
    <property type="project" value="InterPro"/>
</dbReference>
<evidence type="ECO:0000259" key="18">
    <source>
        <dbReference type="PROSITE" id="PS50041"/>
    </source>
</evidence>
<dbReference type="SMART" id="SM00034">
    <property type="entry name" value="CLECT"/>
    <property type="match status" value="1"/>
</dbReference>
<dbReference type="InterPro" id="IPR018097">
    <property type="entry name" value="EGF_Ca-bd_CS"/>
</dbReference>
<dbReference type="InterPro" id="IPR009030">
    <property type="entry name" value="Growth_fac_rcpt_cys_sf"/>
</dbReference>
<dbReference type="PROSITE" id="PS00022">
    <property type="entry name" value="EGF_1"/>
    <property type="match status" value="1"/>
</dbReference>
<evidence type="ECO:0000256" key="2">
    <source>
        <dbReference type="ARBA" id="ARBA00022536"/>
    </source>
</evidence>
<dbReference type="InterPro" id="IPR000152">
    <property type="entry name" value="EGF-type_Asp/Asn_hydroxyl_site"/>
</dbReference>
<dbReference type="FunFam" id="2.10.25.10:FF:000005">
    <property type="entry name" value="Fibrillin 2"/>
    <property type="match status" value="1"/>
</dbReference>
<evidence type="ECO:0000259" key="17">
    <source>
        <dbReference type="PROSITE" id="PS50026"/>
    </source>
</evidence>
<dbReference type="PANTHER" id="PTHR14789">
    <property type="entry name" value="CHONDROLECTIN VARIANT CHODLFDELTAE"/>
    <property type="match status" value="1"/>
</dbReference>
<dbReference type="Pfam" id="PF00059">
    <property type="entry name" value="Lectin_C"/>
    <property type="match status" value="1"/>
</dbReference>
<keyword evidence="13" id="KW-0325">Glycoprotein</keyword>
<evidence type="ECO:0000256" key="8">
    <source>
        <dbReference type="ARBA" id="ARBA00022737"/>
    </source>
</evidence>
<dbReference type="GO" id="GO:0016020">
    <property type="term" value="C:membrane"/>
    <property type="evidence" value="ECO:0007669"/>
    <property type="project" value="UniProtKB-SubCell"/>
</dbReference>
<keyword evidence="10 15" id="KW-0472">Membrane</keyword>
<dbReference type="InterPro" id="IPR016186">
    <property type="entry name" value="C-type_lectin-like/link_sf"/>
</dbReference>
<keyword evidence="4" id="KW-0254">Endocytosis</keyword>
<feature type="chain" id="PRO_5041674656" description="Complement component C1q receptor" evidence="16">
    <location>
        <begin position="19"/>
        <end position="557"/>
    </location>
</feature>
<dbReference type="InterPro" id="IPR001304">
    <property type="entry name" value="C-type_lectin-like"/>
</dbReference>
<evidence type="ECO:0000256" key="9">
    <source>
        <dbReference type="ARBA" id="ARBA00022989"/>
    </source>
</evidence>
<dbReference type="PROSITE" id="PS01186">
    <property type="entry name" value="EGF_2"/>
    <property type="match status" value="2"/>
</dbReference>
<dbReference type="GO" id="GO:0030246">
    <property type="term" value="F:carbohydrate binding"/>
    <property type="evidence" value="ECO:0007669"/>
    <property type="project" value="UniProtKB-KW"/>
</dbReference>
<comment type="subcellular location">
    <subcellularLocation>
        <location evidence="1">Membrane</location>
        <topology evidence="1">Single-pass type I membrane protein</topology>
    </subcellularLocation>
</comment>
<dbReference type="SUPFAM" id="SSF57184">
    <property type="entry name" value="Growth factor receptor domain"/>
    <property type="match status" value="1"/>
</dbReference>
<proteinExistence type="predicted"/>
<evidence type="ECO:0000313" key="20">
    <source>
        <dbReference type="Proteomes" id="UP001187415"/>
    </source>
</evidence>
<keyword evidence="20" id="KW-1185">Reference proteome</keyword>
<dbReference type="SMART" id="SM00181">
    <property type="entry name" value="EGF"/>
    <property type="match status" value="5"/>
</dbReference>
<evidence type="ECO:0000256" key="15">
    <source>
        <dbReference type="SAM" id="Phobius"/>
    </source>
</evidence>
<dbReference type="AlphaFoldDB" id="A0AA88LXU3"/>
<dbReference type="Pfam" id="PF12662">
    <property type="entry name" value="cEGF"/>
    <property type="match status" value="2"/>
</dbReference>
<keyword evidence="2 14" id="KW-0245">EGF-like domain</keyword>
<dbReference type="PROSITE" id="PS00010">
    <property type="entry name" value="ASX_HYDROXYL"/>
    <property type="match status" value="3"/>
</dbReference>
<dbReference type="Gene3D" id="3.10.100.10">
    <property type="entry name" value="Mannose-Binding Protein A, subunit A"/>
    <property type="match status" value="1"/>
</dbReference>
<keyword evidence="7" id="KW-0430">Lectin</keyword>
<dbReference type="InterPro" id="IPR016187">
    <property type="entry name" value="CTDL_fold"/>
</dbReference>
<evidence type="ECO:0000256" key="10">
    <source>
        <dbReference type="ARBA" id="ARBA00023136"/>
    </source>
</evidence>
<evidence type="ECO:0000256" key="5">
    <source>
        <dbReference type="ARBA" id="ARBA00022692"/>
    </source>
</evidence>
<dbReference type="PANTHER" id="PTHR14789:SF8">
    <property type="entry name" value="C-TYPE LECTIN DOMAIN FAMILY 14 MEMBER A PRECURSOR-RELATED"/>
    <property type="match status" value="1"/>
</dbReference>
<evidence type="ECO:0000256" key="1">
    <source>
        <dbReference type="ARBA" id="ARBA00004479"/>
    </source>
</evidence>
<dbReference type="InterPro" id="IPR000742">
    <property type="entry name" value="EGF"/>
</dbReference>
<evidence type="ECO:0000256" key="3">
    <source>
        <dbReference type="ARBA" id="ARBA00022553"/>
    </source>
</evidence>
<protein>
    <recommendedName>
        <fullName evidence="21">Complement component C1q receptor</fullName>
    </recommendedName>
</protein>
<keyword evidence="5 15" id="KW-0812">Transmembrane</keyword>
<dbReference type="InterPro" id="IPR051505">
    <property type="entry name" value="C-type_lectin_domain"/>
</dbReference>
<evidence type="ECO:0000256" key="13">
    <source>
        <dbReference type="ARBA" id="ARBA00023180"/>
    </source>
</evidence>
<evidence type="ECO:0000256" key="16">
    <source>
        <dbReference type="SAM" id="SignalP"/>
    </source>
</evidence>
<keyword evidence="6 16" id="KW-0732">Signal</keyword>
<feature type="domain" description="C-type lectin" evidence="18">
    <location>
        <begin position="26"/>
        <end position="161"/>
    </location>
</feature>
<dbReference type="EMBL" id="JAUPFM010000016">
    <property type="protein sequence ID" value="KAK2826318.1"/>
    <property type="molecule type" value="Genomic_DNA"/>
</dbReference>
<feature type="disulfide bond" evidence="14">
    <location>
        <begin position="417"/>
        <end position="426"/>
    </location>
</feature>
<organism evidence="19 20">
    <name type="scientific">Channa striata</name>
    <name type="common">Snakehead murrel</name>
    <name type="synonym">Ophicephalus striatus</name>
    <dbReference type="NCBI Taxonomy" id="64152"/>
    <lineage>
        <taxon>Eukaryota</taxon>
        <taxon>Metazoa</taxon>
        <taxon>Chordata</taxon>
        <taxon>Craniata</taxon>
        <taxon>Vertebrata</taxon>
        <taxon>Euteleostomi</taxon>
        <taxon>Actinopterygii</taxon>
        <taxon>Neopterygii</taxon>
        <taxon>Teleostei</taxon>
        <taxon>Neoteleostei</taxon>
        <taxon>Acanthomorphata</taxon>
        <taxon>Anabantaria</taxon>
        <taxon>Anabantiformes</taxon>
        <taxon>Channoidei</taxon>
        <taxon>Channidae</taxon>
        <taxon>Channa</taxon>
    </lineage>
</organism>
<dbReference type="PRINTS" id="PR00907">
    <property type="entry name" value="THRMBOMODULN"/>
</dbReference>
<evidence type="ECO:0000313" key="19">
    <source>
        <dbReference type="EMBL" id="KAK2826318.1"/>
    </source>
</evidence>
<dbReference type="PROSITE" id="PS50041">
    <property type="entry name" value="C_TYPE_LECTIN_2"/>
    <property type="match status" value="1"/>
</dbReference>
<feature type="domain" description="EGF-like" evidence="17">
    <location>
        <begin position="393"/>
        <end position="427"/>
    </location>
</feature>
<reference evidence="19" key="1">
    <citation type="submission" date="2023-07" db="EMBL/GenBank/DDBJ databases">
        <title>Chromosome-level Genome Assembly of Striped Snakehead (Channa striata).</title>
        <authorList>
            <person name="Liu H."/>
        </authorList>
    </citation>
    <scope>NUCLEOTIDE SEQUENCE</scope>
    <source>
        <strain evidence="19">Gz</strain>
        <tissue evidence="19">Muscle</tissue>
    </source>
</reference>
<feature type="signal peptide" evidence="16">
    <location>
        <begin position="1"/>
        <end position="18"/>
    </location>
</feature>
<dbReference type="PROSITE" id="PS50026">
    <property type="entry name" value="EGF_3"/>
    <property type="match status" value="2"/>
</dbReference>
<evidence type="ECO:0008006" key="21">
    <source>
        <dbReference type="Google" id="ProtNLM"/>
    </source>
</evidence>
<keyword evidence="12" id="KW-0675">Receptor</keyword>
<dbReference type="SUPFAM" id="SSF56436">
    <property type="entry name" value="C-type lectin-like"/>
    <property type="match status" value="1"/>
</dbReference>
<keyword evidence="3" id="KW-0597">Phosphoprotein</keyword>
<evidence type="ECO:0000256" key="4">
    <source>
        <dbReference type="ARBA" id="ARBA00022583"/>
    </source>
</evidence>
<sequence>MILIFLLQFINSFESSGGSTNETLCTFNACYTLHMDKVSFKEAHQKCVNNGGHLMTVRDRHEEDVLHSLLSQSQRHFQDRTVTCWIGLHVPQKSCVSANKTLWGFKWTSGEGDSHNTNWDKDPALTCLKERCVSVNYTVSGQNQLKWTAGSCKRQTFYACKFYFKGMCKPLVLLGDGQISYTLPFSEMPERRDLKIFPLGTYVNVVCNDQNYDYSVCHDFNGIIQWSNPGPFCKTENQRCTIKNGGCEHECQQHGDEVKCFCKEDYNLVEDGLSCRIRNLCGVDTCEFRCIMKESGYSCICPHGFKLHENQRNCSDIDECQSNVCEGQVCLNTHGSYKCACTDGFEMINGKCIDINECDQSRCQQKCRNSVGSYSCYCNEGFKLSADSHSCVDINECDGNTCKFRCINTFGSYVCTCPPGSRGLNCTPKGTETLIAPTEDTPGEDGASTESLNRATVESYGTNVPFADLANVTHDVQPSNASYTTGFANVVSSSVIICVLGSVIPLLVLIAVTLAIAIVRCSHSRKEAKKKKTTGRLLLGGLWCGSPFRKTLRVHLD</sequence>
<dbReference type="Proteomes" id="UP001187415">
    <property type="component" value="Unassembled WGS sequence"/>
</dbReference>
<dbReference type="SMART" id="SM00179">
    <property type="entry name" value="EGF_CA"/>
    <property type="match status" value="4"/>
</dbReference>
<dbReference type="InterPro" id="IPR026823">
    <property type="entry name" value="cEGF"/>
</dbReference>
<evidence type="ECO:0000256" key="6">
    <source>
        <dbReference type="ARBA" id="ARBA00022729"/>
    </source>
</evidence>
<gene>
    <name evidence="19" type="ORF">Q5P01_020532</name>
</gene>
<evidence type="ECO:0000256" key="7">
    <source>
        <dbReference type="ARBA" id="ARBA00022734"/>
    </source>
</evidence>
<dbReference type="InterPro" id="IPR001881">
    <property type="entry name" value="EGF-like_Ca-bd_dom"/>
</dbReference>
<dbReference type="PROSITE" id="PS01187">
    <property type="entry name" value="EGF_CA"/>
    <property type="match status" value="2"/>
</dbReference>
<evidence type="ECO:0000256" key="11">
    <source>
        <dbReference type="ARBA" id="ARBA00023157"/>
    </source>
</evidence>
<comment type="caution">
    <text evidence="14">Lacks conserved residue(s) required for the propagation of feature annotation.</text>
</comment>
<dbReference type="CDD" id="cd00054">
    <property type="entry name" value="EGF_CA"/>
    <property type="match status" value="3"/>
</dbReference>
<feature type="disulfide bond" evidence="14">
    <location>
        <begin position="320"/>
        <end position="330"/>
    </location>
</feature>
<dbReference type="GO" id="GO:0006897">
    <property type="term" value="P:endocytosis"/>
    <property type="evidence" value="ECO:0007669"/>
    <property type="project" value="UniProtKB-KW"/>
</dbReference>
<name>A0AA88LXU3_CHASR</name>
<dbReference type="Gene3D" id="2.10.25.10">
    <property type="entry name" value="Laminin"/>
    <property type="match status" value="5"/>
</dbReference>
<keyword evidence="11 14" id="KW-1015">Disulfide bond</keyword>
<keyword evidence="8" id="KW-0677">Repeat</keyword>
<keyword evidence="9 15" id="KW-1133">Transmembrane helix</keyword>
<feature type="domain" description="EGF-like" evidence="17">
    <location>
        <begin position="316"/>
        <end position="351"/>
    </location>
</feature>
<comment type="caution">
    <text evidence="19">The sequence shown here is derived from an EMBL/GenBank/DDBJ whole genome shotgun (WGS) entry which is preliminary data.</text>
</comment>
<evidence type="ECO:0000256" key="14">
    <source>
        <dbReference type="PROSITE-ProRule" id="PRU00076"/>
    </source>
</evidence>
<accession>A0AA88LXU3</accession>
<dbReference type="FunFam" id="2.10.25.10:FF:000009">
    <property type="entry name" value="Low-density lipoprotein receptor isoform 1"/>
    <property type="match status" value="1"/>
</dbReference>
<evidence type="ECO:0000256" key="12">
    <source>
        <dbReference type="ARBA" id="ARBA00023170"/>
    </source>
</evidence>
<dbReference type="SUPFAM" id="SSF57196">
    <property type="entry name" value="EGF/Laminin"/>
    <property type="match status" value="2"/>
</dbReference>
<feature type="transmembrane region" description="Helical" evidence="15">
    <location>
        <begin position="494"/>
        <end position="519"/>
    </location>
</feature>